<sequence length="360" mass="39590">MHIGGRTMKKKLLAITLCLAMILAATALTSCGSEEEKEPEEVVTLKVGMIGKDIKTACVIMAKELGYFEDAGVNVEFEKVNSLPDGLTAVSMDKLDILPYGVIPSCSFISQGTDVVVFGGTISEGSEGVTKAGVKYTDLADFAGKKIACFRMETGHMVLKGLLREAGIKAEFIYMDSQQSIVEAVNKGETDIGMVNSGFGYVAEQSGLHVAFQVGDFESDFPCCRQTASRTAVTDKRDALVKFEMAALRAYVTYLNDKETTIKTLAKYSGQEESYVEAIMYGSDDYDNAMIVSLDPNKKKVSDFYDVMKENGDIDKDTEYDINDYIDTSIYEDALKNLIKEGKDKDIYEKLLTEFEANNK</sequence>
<dbReference type="Proteomes" id="UP000284841">
    <property type="component" value="Unassembled WGS sequence"/>
</dbReference>
<evidence type="ECO:0000256" key="1">
    <source>
        <dbReference type="SAM" id="SignalP"/>
    </source>
</evidence>
<reference evidence="3 4" key="1">
    <citation type="submission" date="2018-08" db="EMBL/GenBank/DDBJ databases">
        <title>A genome reference for cultivated species of the human gut microbiota.</title>
        <authorList>
            <person name="Zou Y."/>
            <person name="Xue W."/>
            <person name="Luo G."/>
        </authorList>
    </citation>
    <scope>NUCLEOTIDE SEQUENCE [LARGE SCALE GENOMIC DNA]</scope>
    <source>
        <strain evidence="3 4">AM07-24</strain>
    </source>
</reference>
<evidence type="ECO:0000259" key="2">
    <source>
        <dbReference type="Pfam" id="PF09084"/>
    </source>
</evidence>
<dbReference type="EMBL" id="QRMS01000004">
    <property type="protein sequence ID" value="RHJ85925.1"/>
    <property type="molecule type" value="Genomic_DNA"/>
</dbReference>
<name>A0A415DYJ6_9FIRM</name>
<keyword evidence="4" id="KW-1185">Reference proteome</keyword>
<feature type="signal peptide" evidence="1">
    <location>
        <begin position="1"/>
        <end position="27"/>
    </location>
</feature>
<dbReference type="PROSITE" id="PS51257">
    <property type="entry name" value="PROKAR_LIPOPROTEIN"/>
    <property type="match status" value="1"/>
</dbReference>
<dbReference type="InterPro" id="IPR015168">
    <property type="entry name" value="SsuA/THI5"/>
</dbReference>
<dbReference type="PANTHER" id="PTHR30024">
    <property type="entry name" value="ALIPHATIC SULFONATES-BINDING PROTEIN-RELATED"/>
    <property type="match status" value="1"/>
</dbReference>
<keyword evidence="1" id="KW-0732">Signal</keyword>
<comment type="caution">
    <text evidence="3">The sequence shown here is derived from an EMBL/GenBank/DDBJ whole genome shotgun (WGS) entry which is preliminary data.</text>
</comment>
<dbReference type="Pfam" id="PF09084">
    <property type="entry name" value="NMT1"/>
    <property type="match status" value="1"/>
</dbReference>
<dbReference type="OrthoDB" id="9802202at2"/>
<gene>
    <name evidence="3" type="ORF">DW099_13850</name>
</gene>
<accession>A0A415DYJ6</accession>
<evidence type="ECO:0000313" key="3">
    <source>
        <dbReference type="EMBL" id="RHJ85925.1"/>
    </source>
</evidence>
<feature type="domain" description="SsuA/THI5-like" evidence="2">
    <location>
        <begin position="57"/>
        <end position="257"/>
    </location>
</feature>
<organism evidence="3 4">
    <name type="scientific">Emergencia timonensis</name>
    <dbReference type="NCBI Taxonomy" id="1776384"/>
    <lineage>
        <taxon>Bacteria</taxon>
        <taxon>Bacillati</taxon>
        <taxon>Bacillota</taxon>
        <taxon>Clostridia</taxon>
        <taxon>Peptostreptococcales</taxon>
        <taxon>Anaerovoracaceae</taxon>
        <taxon>Emergencia</taxon>
    </lineage>
</organism>
<feature type="chain" id="PRO_5039341223" description="SsuA/THI5-like domain-containing protein" evidence="1">
    <location>
        <begin position="28"/>
        <end position="360"/>
    </location>
</feature>
<dbReference type="Gene3D" id="3.40.190.10">
    <property type="entry name" value="Periplasmic binding protein-like II"/>
    <property type="match status" value="2"/>
</dbReference>
<protein>
    <recommendedName>
        <fullName evidence="2">SsuA/THI5-like domain-containing protein</fullName>
    </recommendedName>
</protein>
<proteinExistence type="predicted"/>
<dbReference type="SUPFAM" id="SSF53850">
    <property type="entry name" value="Periplasmic binding protein-like II"/>
    <property type="match status" value="1"/>
</dbReference>
<dbReference type="AlphaFoldDB" id="A0A415DYJ6"/>
<dbReference type="STRING" id="1776384.GCA_900086585_01975"/>
<evidence type="ECO:0000313" key="4">
    <source>
        <dbReference type="Proteomes" id="UP000284841"/>
    </source>
</evidence>
<dbReference type="PANTHER" id="PTHR30024:SF42">
    <property type="entry name" value="ALIPHATIC SULFONATES-BINDING PROTEIN-RELATED"/>
    <property type="match status" value="1"/>
</dbReference>